<evidence type="ECO:0000313" key="6">
    <source>
        <dbReference type="EMBL" id="CDH58547.1"/>
    </source>
</evidence>
<evidence type="ECO:0000256" key="5">
    <source>
        <dbReference type="SAM" id="Phobius"/>
    </source>
</evidence>
<name>A0A068S9P8_9FUNG</name>
<dbReference type="NCBIfam" id="TIGR00803">
    <property type="entry name" value="nst"/>
    <property type="match status" value="2"/>
</dbReference>
<feature type="transmembrane region" description="Helical" evidence="5">
    <location>
        <begin position="24"/>
        <end position="43"/>
    </location>
</feature>
<dbReference type="GO" id="GO:0000139">
    <property type="term" value="C:Golgi membrane"/>
    <property type="evidence" value="ECO:0007669"/>
    <property type="project" value="InterPro"/>
</dbReference>
<feature type="transmembrane region" description="Helical" evidence="5">
    <location>
        <begin position="283"/>
        <end position="311"/>
    </location>
</feature>
<sequence length="359" mass="38847">MDANVTYAATATAAATASTNDVKYLVLLLLIVQNSALNLVMRYTRASVPSDQQYLASTAVFMNECVKLVVCFGALYTMTCRRSFSRLVKLLHHEFITQWPFAVKTAVPAIIYLIQNNLQYVAATHLDVATFAVLYQLKLLTTAFFSRIVLNKTLSQIKWVALGLLTIGIALVVLPKEEVVEEASSSATESIGNQSGVQGYVAVLVACVLSGLAAVYTEKILKGGPQTTATAQRLPLDVGGDKKDGNDMSVWWINSTRLAAFSVVLGVATLIQDAPTIMEKGFFVHYTPMTWCVILIQAIGGLIVGLVVKFADSILKGFATSFSIILSSLMSVWLFGFTITGTFIIGTGCVIYATYLYGL</sequence>
<feature type="transmembrane region" description="Helical" evidence="5">
    <location>
        <begin position="332"/>
        <end position="357"/>
    </location>
</feature>
<keyword evidence="2 5" id="KW-0812">Transmembrane</keyword>
<protein>
    <submittedName>
        <fullName evidence="6">Udp-galactose translocator-like</fullName>
    </submittedName>
</protein>
<gene>
    <name evidence="6" type="ORF">LCOR_09405.1</name>
</gene>
<evidence type="ECO:0000256" key="4">
    <source>
        <dbReference type="ARBA" id="ARBA00023136"/>
    </source>
</evidence>
<comment type="caution">
    <text evidence="6">The sequence shown here is derived from an EMBL/GenBank/DDBJ whole genome shotgun (WGS) entry which is preliminary data.</text>
</comment>
<dbReference type="Pfam" id="PF04142">
    <property type="entry name" value="Nuc_sug_transp"/>
    <property type="match status" value="2"/>
</dbReference>
<organism evidence="6 7">
    <name type="scientific">Lichtheimia corymbifera JMRC:FSU:9682</name>
    <dbReference type="NCBI Taxonomy" id="1263082"/>
    <lineage>
        <taxon>Eukaryota</taxon>
        <taxon>Fungi</taxon>
        <taxon>Fungi incertae sedis</taxon>
        <taxon>Mucoromycota</taxon>
        <taxon>Mucoromycotina</taxon>
        <taxon>Mucoromycetes</taxon>
        <taxon>Mucorales</taxon>
        <taxon>Lichtheimiaceae</taxon>
        <taxon>Lichtheimia</taxon>
    </lineage>
</organism>
<proteinExistence type="predicted"/>
<feature type="transmembrane region" description="Helical" evidence="5">
    <location>
        <begin position="55"/>
        <end position="76"/>
    </location>
</feature>
<feature type="transmembrane region" description="Helical" evidence="5">
    <location>
        <begin position="157"/>
        <end position="175"/>
    </location>
</feature>
<dbReference type="AlphaFoldDB" id="A0A068S9P8"/>
<dbReference type="OrthoDB" id="408493at2759"/>
<evidence type="ECO:0000313" key="7">
    <source>
        <dbReference type="Proteomes" id="UP000027586"/>
    </source>
</evidence>
<evidence type="ECO:0000256" key="3">
    <source>
        <dbReference type="ARBA" id="ARBA00022989"/>
    </source>
</evidence>
<evidence type="ECO:0000256" key="1">
    <source>
        <dbReference type="ARBA" id="ARBA00004141"/>
    </source>
</evidence>
<keyword evidence="7" id="KW-1185">Reference proteome</keyword>
<keyword evidence="3 5" id="KW-1133">Transmembrane helix</keyword>
<feature type="transmembrane region" description="Helical" evidence="5">
    <location>
        <begin position="251"/>
        <end position="271"/>
    </location>
</feature>
<accession>A0A068S9P8</accession>
<feature type="transmembrane region" description="Helical" evidence="5">
    <location>
        <begin position="195"/>
        <end position="216"/>
    </location>
</feature>
<dbReference type="VEuPathDB" id="FungiDB:LCOR_09405.1"/>
<dbReference type="EMBL" id="CBTN010000058">
    <property type="protein sequence ID" value="CDH58547.1"/>
    <property type="molecule type" value="Genomic_DNA"/>
</dbReference>
<keyword evidence="4 5" id="KW-0472">Membrane</keyword>
<comment type="subcellular location">
    <subcellularLocation>
        <location evidence="1">Membrane</location>
        <topology evidence="1">Multi-pass membrane protein</topology>
    </subcellularLocation>
</comment>
<feature type="transmembrane region" description="Helical" evidence="5">
    <location>
        <begin position="96"/>
        <end position="114"/>
    </location>
</feature>
<reference evidence="6" key="1">
    <citation type="submission" date="2013-08" db="EMBL/GenBank/DDBJ databases">
        <title>Gene expansion shapes genome architecture in the human pathogen Lichtheimia corymbifera: an evolutionary genomics analysis in the ancient terrestrial Mucorales (Mucoromycotina).</title>
        <authorList>
            <person name="Schwartze V.U."/>
            <person name="Winter S."/>
            <person name="Shelest E."/>
            <person name="Marcet-Houben M."/>
            <person name="Horn F."/>
            <person name="Wehner S."/>
            <person name="Hoffmann K."/>
            <person name="Riege K."/>
            <person name="Sammeth M."/>
            <person name="Nowrousian M."/>
            <person name="Valiante V."/>
            <person name="Linde J."/>
            <person name="Jacobsen I.D."/>
            <person name="Marz M."/>
            <person name="Brakhage A.A."/>
            <person name="Gabaldon T."/>
            <person name="Bocker S."/>
            <person name="Voigt K."/>
        </authorList>
    </citation>
    <scope>NUCLEOTIDE SEQUENCE [LARGE SCALE GENOMIC DNA]</scope>
    <source>
        <strain evidence="6">FSU 9682</strain>
    </source>
</reference>
<dbReference type="InterPro" id="IPR007271">
    <property type="entry name" value="Nuc_sug_transpt"/>
</dbReference>
<evidence type="ECO:0000256" key="2">
    <source>
        <dbReference type="ARBA" id="ARBA00022692"/>
    </source>
</evidence>
<dbReference type="PIRSF" id="PIRSF005799">
    <property type="entry name" value="UDP-gal_transpt"/>
    <property type="match status" value="1"/>
</dbReference>
<dbReference type="Proteomes" id="UP000027586">
    <property type="component" value="Unassembled WGS sequence"/>
</dbReference>
<dbReference type="PANTHER" id="PTHR10231">
    <property type="entry name" value="NUCLEOTIDE-SUGAR TRANSMEMBRANE TRANSPORTER"/>
    <property type="match status" value="1"/>
</dbReference>
<dbReference type="STRING" id="1263082.A0A068S9P8"/>
<feature type="transmembrane region" description="Helical" evidence="5">
    <location>
        <begin position="120"/>
        <end position="145"/>
    </location>
</feature>
<dbReference type="SUPFAM" id="SSF103481">
    <property type="entry name" value="Multidrug resistance efflux transporter EmrE"/>
    <property type="match status" value="1"/>
</dbReference>
<dbReference type="InterPro" id="IPR037185">
    <property type="entry name" value="EmrE-like"/>
</dbReference>
<dbReference type="GO" id="GO:0015165">
    <property type="term" value="F:pyrimidine nucleotide-sugar transmembrane transporter activity"/>
    <property type="evidence" value="ECO:0007669"/>
    <property type="project" value="InterPro"/>
</dbReference>